<dbReference type="GO" id="GO:0046872">
    <property type="term" value="F:metal ion binding"/>
    <property type="evidence" value="ECO:0007669"/>
    <property type="project" value="UniProtKB-KW"/>
</dbReference>
<evidence type="ECO:0000259" key="6">
    <source>
        <dbReference type="PROSITE" id="PS51085"/>
    </source>
</evidence>
<dbReference type="Pfam" id="PF00111">
    <property type="entry name" value="Fer2"/>
    <property type="match status" value="1"/>
</dbReference>
<dbReference type="SUPFAM" id="SSF54292">
    <property type="entry name" value="2Fe-2S ferredoxin-like"/>
    <property type="match status" value="1"/>
</dbReference>
<evidence type="ECO:0000256" key="4">
    <source>
        <dbReference type="ARBA" id="ARBA00023004"/>
    </source>
</evidence>
<dbReference type="EC" id="1.17.1.5" evidence="7"/>
<dbReference type="InterPro" id="IPR036884">
    <property type="entry name" value="2Fe-2S-bd_dom_sf"/>
</dbReference>
<gene>
    <name evidence="7" type="primary">ndhS</name>
    <name evidence="7" type="ORF">PITCH_A30007</name>
</gene>
<dbReference type="PANTHER" id="PTHR44379:SF8">
    <property type="entry name" value="XANTHINE DEHYDROGENASE IRON-SULFUR-BINDING SUBUNIT XDHC-RELATED"/>
    <property type="match status" value="1"/>
</dbReference>
<feature type="domain" description="2Fe-2S ferredoxin-type" evidence="6">
    <location>
        <begin position="4"/>
        <end position="80"/>
    </location>
</feature>
<keyword evidence="5" id="KW-0411">Iron-sulfur</keyword>
<accession>A0A445MYW8</accession>
<organism evidence="7">
    <name type="scientific">uncultured Desulfobacterium sp</name>
    <dbReference type="NCBI Taxonomy" id="201089"/>
    <lineage>
        <taxon>Bacteria</taxon>
        <taxon>Pseudomonadati</taxon>
        <taxon>Thermodesulfobacteriota</taxon>
        <taxon>Desulfobacteria</taxon>
        <taxon>Desulfobacterales</taxon>
        <taxon>Desulfobacteriaceae</taxon>
        <taxon>Desulfobacterium</taxon>
        <taxon>environmental samples</taxon>
    </lineage>
</organism>
<proteinExistence type="predicted"/>
<dbReference type="InterPro" id="IPR051452">
    <property type="entry name" value="Diverse_Oxidoreductases"/>
</dbReference>
<evidence type="ECO:0000256" key="1">
    <source>
        <dbReference type="ARBA" id="ARBA00022714"/>
    </source>
</evidence>
<reference evidence="7" key="1">
    <citation type="submission" date="2018-01" db="EMBL/GenBank/DDBJ databases">
        <authorList>
            <person name="Regsiter A."/>
            <person name="William W."/>
        </authorList>
    </citation>
    <scope>NUCLEOTIDE SEQUENCE</scope>
    <source>
        <strain evidence="7">TRIP AH-1</strain>
    </source>
</reference>
<dbReference type="EMBL" id="OJIN01000170">
    <property type="protein sequence ID" value="SPD74687.1"/>
    <property type="molecule type" value="Genomic_DNA"/>
</dbReference>
<dbReference type="Gene3D" id="3.10.20.30">
    <property type="match status" value="1"/>
</dbReference>
<name>A0A445MYW8_9BACT</name>
<keyword evidence="2" id="KW-0479">Metal-binding</keyword>
<dbReference type="InterPro" id="IPR006058">
    <property type="entry name" value="2Fe2S_fd_BS"/>
</dbReference>
<dbReference type="InterPro" id="IPR002888">
    <property type="entry name" value="2Fe-2S-bd"/>
</dbReference>
<dbReference type="Pfam" id="PF01799">
    <property type="entry name" value="Fer2_2"/>
    <property type="match status" value="1"/>
</dbReference>
<dbReference type="InterPro" id="IPR012675">
    <property type="entry name" value="Beta-grasp_dom_sf"/>
</dbReference>
<dbReference type="InterPro" id="IPR036010">
    <property type="entry name" value="2Fe-2S_ferredoxin-like_sf"/>
</dbReference>
<keyword evidence="1" id="KW-0001">2Fe-2S</keyword>
<dbReference type="Gene3D" id="1.10.150.120">
    <property type="entry name" value="[2Fe-2S]-binding domain"/>
    <property type="match status" value="1"/>
</dbReference>
<dbReference type="SUPFAM" id="SSF47741">
    <property type="entry name" value="CO dehydrogenase ISP C-domain like"/>
    <property type="match status" value="1"/>
</dbReference>
<evidence type="ECO:0000256" key="3">
    <source>
        <dbReference type="ARBA" id="ARBA00023002"/>
    </source>
</evidence>
<evidence type="ECO:0000313" key="7">
    <source>
        <dbReference type="EMBL" id="SPD74687.1"/>
    </source>
</evidence>
<dbReference type="PROSITE" id="PS51085">
    <property type="entry name" value="2FE2S_FER_2"/>
    <property type="match status" value="1"/>
</dbReference>
<protein>
    <submittedName>
        <fullName evidence="7">Nicotinate dehydrogenase small FeS subunit</fullName>
        <ecNumber evidence="7">1.17.1.5</ecNumber>
    </submittedName>
</protein>
<evidence type="ECO:0000256" key="5">
    <source>
        <dbReference type="ARBA" id="ARBA00023014"/>
    </source>
</evidence>
<dbReference type="CDD" id="cd00207">
    <property type="entry name" value="fer2"/>
    <property type="match status" value="1"/>
</dbReference>
<sequence length="154" mass="16606">MMKKRIELKVNDELWAVDIEPHKTLLEVLNEDLGLMGAKEGCGLGACGACTVIIDGEPVLSCLTLAMDVQNRSIRTIEGLGKEGKPDELQNAFIEHGALQCGFCTPGMMMSSKALLDKNPAPSREEIIDAISGNLCRCTGYKKIIEAVESVAKV</sequence>
<keyword evidence="3 7" id="KW-0560">Oxidoreductase</keyword>
<dbReference type="AlphaFoldDB" id="A0A445MYW8"/>
<dbReference type="InterPro" id="IPR001041">
    <property type="entry name" value="2Fe-2S_ferredoxin-type"/>
</dbReference>
<dbReference type="FunFam" id="1.10.150.120:FF:000003">
    <property type="entry name" value="Carbon monoxide dehydrogenase, small subunit"/>
    <property type="match status" value="1"/>
</dbReference>
<evidence type="ECO:0000256" key="2">
    <source>
        <dbReference type="ARBA" id="ARBA00022723"/>
    </source>
</evidence>
<keyword evidence="4" id="KW-0408">Iron</keyword>
<dbReference type="GO" id="GO:0050138">
    <property type="term" value="F:nicotinate dehydrogenase activity"/>
    <property type="evidence" value="ECO:0007669"/>
    <property type="project" value="UniProtKB-EC"/>
</dbReference>
<dbReference type="PROSITE" id="PS00197">
    <property type="entry name" value="2FE2S_FER_1"/>
    <property type="match status" value="1"/>
</dbReference>
<dbReference type="PANTHER" id="PTHR44379">
    <property type="entry name" value="OXIDOREDUCTASE WITH IRON-SULFUR SUBUNIT"/>
    <property type="match status" value="1"/>
</dbReference>
<dbReference type="GO" id="GO:0051537">
    <property type="term" value="F:2 iron, 2 sulfur cluster binding"/>
    <property type="evidence" value="ECO:0007669"/>
    <property type="project" value="UniProtKB-KW"/>
</dbReference>